<dbReference type="Pfam" id="PF13432">
    <property type="entry name" value="TPR_16"/>
    <property type="match status" value="2"/>
</dbReference>
<dbReference type="GO" id="GO:0004222">
    <property type="term" value="F:metalloendopeptidase activity"/>
    <property type="evidence" value="ECO:0007669"/>
    <property type="project" value="InterPro"/>
</dbReference>
<dbReference type="Gene3D" id="1.25.40.10">
    <property type="entry name" value="Tetratricopeptide repeat domain"/>
    <property type="match status" value="2"/>
</dbReference>
<dbReference type="EMBL" id="JACHHR010000002">
    <property type="protein sequence ID" value="MBB5211690.1"/>
    <property type="molecule type" value="Genomic_DNA"/>
</dbReference>
<feature type="domain" description="Peptidase M48" evidence="9">
    <location>
        <begin position="69"/>
        <end position="250"/>
    </location>
</feature>
<evidence type="ECO:0000256" key="1">
    <source>
        <dbReference type="ARBA" id="ARBA00022670"/>
    </source>
</evidence>
<dbReference type="Proteomes" id="UP000563601">
    <property type="component" value="Unassembled WGS sequence"/>
</dbReference>
<dbReference type="SMART" id="SM00028">
    <property type="entry name" value="TPR"/>
    <property type="match status" value="3"/>
</dbReference>
<keyword evidence="3 7" id="KW-0378">Hydrolase</keyword>
<protein>
    <submittedName>
        <fullName evidence="11">M48 family metalloprotease</fullName>
    </submittedName>
    <submittedName>
        <fullName evidence="10">Zn-dependent protease</fullName>
    </submittedName>
</protein>
<gene>
    <name evidence="11" type="ORF">GTQ55_00365</name>
    <name evidence="10" type="ORF">HNQ53_001908</name>
</gene>
<evidence type="ECO:0000256" key="3">
    <source>
        <dbReference type="ARBA" id="ARBA00022801"/>
    </source>
</evidence>
<keyword evidence="12" id="KW-1185">Reference proteome</keyword>
<dbReference type="CDD" id="cd07331">
    <property type="entry name" value="M48C_Oma1_like"/>
    <property type="match status" value="1"/>
</dbReference>
<evidence type="ECO:0000256" key="4">
    <source>
        <dbReference type="ARBA" id="ARBA00022833"/>
    </source>
</evidence>
<reference evidence="11 12" key="1">
    <citation type="submission" date="2020-01" db="EMBL/GenBank/DDBJ databases">
        <title>The possibility of degradation of plastic by Microbulbifer hydrolyticus IRE-31.</title>
        <authorList>
            <person name="Liu L."/>
        </authorList>
    </citation>
    <scope>NUCLEOTIDE SEQUENCE [LARGE SCALE GENOMIC DNA]</scope>
    <source>
        <strain evidence="11 12">IRE-31</strain>
    </source>
</reference>
<keyword evidence="2" id="KW-0479">Metal-binding</keyword>
<dbReference type="EMBL" id="CP047491">
    <property type="protein sequence ID" value="QHQ37579.1"/>
    <property type="molecule type" value="Genomic_DNA"/>
</dbReference>
<evidence type="ECO:0000313" key="13">
    <source>
        <dbReference type="Proteomes" id="UP000563601"/>
    </source>
</evidence>
<dbReference type="Gene3D" id="3.30.2010.10">
    <property type="entry name" value="Metalloproteases ('zincins'), catalytic domain"/>
    <property type="match status" value="1"/>
</dbReference>
<keyword evidence="8" id="KW-0732">Signal</keyword>
<name>A0A6P1T8I0_9GAMM</name>
<dbReference type="GO" id="GO:0016020">
    <property type="term" value="C:membrane"/>
    <property type="evidence" value="ECO:0007669"/>
    <property type="project" value="TreeGrafter"/>
</dbReference>
<dbReference type="InterPro" id="IPR051156">
    <property type="entry name" value="Mito/Outer_Membr_Metalloprot"/>
</dbReference>
<comment type="cofactor">
    <cofactor evidence="7">
        <name>Zn(2+)</name>
        <dbReference type="ChEBI" id="CHEBI:29105"/>
    </cofactor>
    <text evidence="7">Binds 1 zinc ion per subunit.</text>
</comment>
<organism evidence="10 13">
    <name type="scientific">Microbulbifer hydrolyticus</name>
    <dbReference type="NCBI Taxonomy" id="48074"/>
    <lineage>
        <taxon>Bacteria</taxon>
        <taxon>Pseudomonadati</taxon>
        <taxon>Pseudomonadota</taxon>
        <taxon>Gammaproteobacteria</taxon>
        <taxon>Cellvibrionales</taxon>
        <taxon>Microbulbiferaceae</taxon>
        <taxon>Microbulbifer</taxon>
    </lineage>
</organism>
<keyword evidence="6" id="KW-0802">TPR repeat</keyword>
<evidence type="ECO:0000313" key="11">
    <source>
        <dbReference type="EMBL" id="QHQ37579.1"/>
    </source>
</evidence>
<keyword evidence="1 7" id="KW-0645">Protease</keyword>
<dbReference type="AlphaFoldDB" id="A0A6P1T8I0"/>
<dbReference type="Pfam" id="PF01435">
    <property type="entry name" value="Peptidase_M48"/>
    <property type="match status" value="1"/>
</dbReference>
<dbReference type="PROSITE" id="PS50005">
    <property type="entry name" value="TPR"/>
    <property type="match status" value="1"/>
</dbReference>
<dbReference type="RefSeq" id="WP_161856918.1">
    <property type="nucleotide sequence ID" value="NZ_CP047491.1"/>
</dbReference>
<evidence type="ECO:0000313" key="12">
    <source>
        <dbReference type="Proteomes" id="UP000464675"/>
    </source>
</evidence>
<dbReference type="OrthoDB" id="9810445at2"/>
<proteinExistence type="inferred from homology"/>
<keyword evidence="5 7" id="KW-0482">Metalloprotease</keyword>
<evidence type="ECO:0000259" key="9">
    <source>
        <dbReference type="Pfam" id="PF01435"/>
    </source>
</evidence>
<dbReference type="PANTHER" id="PTHR22726:SF1">
    <property type="entry name" value="METALLOENDOPEPTIDASE OMA1, MITOCHONDRIAL"/>
    <property type="match status" value="1"/>
</dbReference>
<feature type="chain" id="PRO_5044645501" evidence="8">
    <location>
        <begin position="27"/>
        <end position="430"/>
    </location>
</feature>
<evidence type="ECO:0000256" key="7">
    <source>
        <dbReference type="RuleBase" id="RU003983"/>
    </source>
</evidence>
<feature type="repeat" description="TPR" evidence="6">
    <location>
        <begin position="315"/>
        <end position="348"/>
    </location>
</feature>
<dbReference type="InterPro" id="IPR019734">
    <property type="entry name" value="TPR_rpt"/>
</dbReference>
<dbReference type="GO" id="GO:0046872">
    <property type="term" value="F:metal ion binding"/>
    <property type="evidence" value="ECO:0007669"/>
    <property type="project" value="UniProtKB-KW"/>
</dbReference>
<dbReference type="PANTHER" id="PTHR22726">
    <property type="entry name" value="METALLOENDOPEPTIDASE OMA1"/>
    <property type="match status" value="1"/>
</dbReference>
<dbReference type="PROSITE" id="PS51257">
    <property type="entry name" value="PROKAR_LIPOPROTEIN"/>
    <property type="match status" value="1"/>
</dbReference>
<dbReference type="InterPro" id="IPR011990">
    <property type="entry name" value="TPR-like_helical_dom_sf"/>
</dbReference>
<dbReference type="InterPro" id="IPR001915">
    <property type="entry name" value="Peptidase_M48"/>
</dbReference>
<evidence type="ECO:0000256" key="5">
    <source>
        <dbReference type="ARBA" id="ARBA00023049"/>
    </source>
</evidence>
<accession>A0A6P1T8I0</accession>
<feature type="signal peptide" evidence="8">
    <location>
        <begin position="1"/>
        <end position="26"/>
    </location>
</feature>
<keyword evidence="4 7" id="KW-0862">Zinc</keyword>
<dbReference type="SUPFAM" id="SSF48452">
    <property type="entry name" value="TPR-like"/>
    <property type="match status" value="1"/>
</dbReference>
<dbReference type="GO" id="GO:0051603">
    <property type="term" value="P:proteolysis involved in protein catabolic process"/>
    <property type="evidence" value="ECO:0007669"/>
    <property type="project" value="TreeGrafter"/>
</dbReference>
<evidence type="ECO:0000256" key="8">
    <source>
        <dbReference type="SAM" id="SignalP"/>
    </source>
</evidence>
<sequence>MIPRSISNRLLAAAIAAAMTTGIAGCAVNPVTGKKELSLMSQGQEVALGEQQYPQAQQTQGGEYLVDPSLQTYVSRVGQKLARVSDQPQLPYEFVVLNNSTPNAWALPGGKIAVNRGLLVLLEDEAELAAVLGHEIVHAAARHSAAAMSQQQILGAGIAILGATTKDTGYGDLISLGSQFGGSAYIAKYGRDNELESDQYGMKYMAAAGYDPYGAVRLQEKFVKLSKGKQAAGLEALFASHPPSQARVDANIEHAKQLPKGSVNRSQYLQAIAQLKRDADAYKSYDDAMAAVKDKQYDRALTLTRRAQQQQPKEAAFYALEGDLLAQKKQYQSALRSYETAVQKNPTLFSNWLMRGMLNAQLKNYTAAERDLQRSTSYLDTPHAHYYLGQVYEQQGNTRNALSQYQIAAKSSGDIATKAQARVQALSNKG</sequence>
<evidence type="ECO:0000256" key="2">
    <source>
        <dbReference type="ARBA" id="ARBA00022723"/>
    </source>
</evidence>
<evidence type="ECO:0000313" key="10">
    <source>
        <dbReference type="EMBL" id="MBB5211690.1"/>
    </source>
</evidence>
<reference evidence="10 13" key="2">
    <citation type="submission" date="2020-08" db="EMBL/GenBank/DDBJ databases">
        <title>Genomic Encyclopedia of Type Strains, Phase IV (KMG-IV): sequencing the most valuable type-strain genomes for metagenomic binning, comparative biology and taxonomic classification.</title>
        <authorList>
            <person name="Goeker M."/>
        </authorList>
    </citation>
    <scope>NUCLEOTIDE SEQUENCE [LARGE SCALE GENOMIC DNA]</scope>
    <source>
        <strain evidence="10 13">DSM 11525</strain>
    </source>
</reference>
<evidence type="ECO:0000256" key="6">
    <source>
        <dbReference type="PROSITE-ProRule" id="PRU00339"/>
    </source>
</evidence>
<dbReference type="Proteomes" id="UP000464675">
    <property type="component" value="Chromosome"/>
</dbReference>
<comment type="similarity">
    <text evidence="7">Belongs to the peptidase M48 family.</text>
</comment>